<dbReference type="RefSeq" id="WP_085464582.1">
    <property type="nucleotide sequence ID" value="NZ_FXBL01000004.1"/>
</dbReference>
<evidence type="ECO:0000313" key="3">
    <source>
        <dbReference type="Proteomes" id="UP000193083"/>
    </source>
</evidence>
<protein>
    <submittedName>
        <fullName evidence="2">Uncharacterized protein</fullName>
    </submittedName>
</protein>
<evidence type="ECO:0000313" key="2">
    <source>
        <dbReference type="EMBL" id="SMH41957.1"/>
    </source>
</evidence>
<dbReference type="Proteomes" id="UP000193083">
    <property type="component" value="Unassembled WGS sequence"/>
</dbReference>
<dbReference type="OrthoDB" id="8083615at2"/>
<keyword evidence="3" id="KW-1185">Reference proteome</keyword>
<dbReference type="EMBL" id="FXBL01000004">
    <property type="protein sequence ID" value="SMH41957.1"/>
    <property type="molecule type" value="Genomic_DNA"/>
</dbReference>
<accession>A0A1X7NVS4</accession>
<organism evidence="2 3">
    <name type="scientific">Mesorhizobium australicum</name>
    <dbReference type="NCBI Taxonomy" id="536018"/>
    <lineage>
        <taxon>Bacteria</taxon>
        <taxon>Pseudomonadati</taxon>
        <taxon>Pseudomonadota</taxon>
        <taxon>Alphaproteobacteria</taxon>
        <taxon>Hyphomicrobiales</taxon>
        <taxon>Phyllobacteriaceae</taxon>
        <taxon>Mesorhizobium</taxon>
    </lineage>
</organism>
<keyword evidence="1" id="KW-0732">Signal</keyword>
<dbReference type="AlphaFoldDB" id="A0A1X7NVS4"/>
<proteinExistence type="predicted"/>
<reference evidence="2 3" key="1">
    <citation type="submission" date="2017-04" db="EMBL/GenBank/DDBJ databases">
        <authorList>
            <person name="Afonso C.L."/>
            <person name="Miller P.J."/>
            <person name="Scott M.A."/>
            <person name="Spackman E."/>
            <person name="Goraichik I."/>
            <person name="Dimitrov K.M."/>
            <person name="Suarez D.L."/>
            <person name="Swayne D.E."/>
        </authorList>
    </citation>
    <scope>NUCLEOTIDE SEQUENCE [LARGE SCALE GENOMIC DNA]</scope>
    <source>
        <strain evidence="2 3">B5P</strain>
    </source>
</reference>
<name>A0A1X7NVS4_9HYPH</name>
<feature type="chain" id="PRO_5012620663" evidence="1">
    <location>
        <begin position="26"/>
        <end position="169"/>
    </location>
</feature>
<gene>
    <name evidence="2" type="ORF">SAMN02982922_2663</name>
</gene>
<evidence type="ECO:0000256" key="1">
    <source>
        <dbReference type="SAM" id="SignalP"/>
    </source>
</evidence>
<feature type="signal peptide" evidence="1">
    <location>
        <begin position="1"/>
        <end position="25"/>
    </location>
</feature>
<sequence length="169" mass="17703">MRGTILKRSLFAAALMSLTVFGASAQDHPKRPEAALGEAFCLMKDNPEAAGPLLLVTPALAAEIRAAMAKNAEIQKAHPDEKPPLGDGVPFQSYQDVSPGCEVGTVEGEGIGAVVEIRHAFPDEPSANYSDRLVLGAGWNDGTLGVDDVLYGADGDNGTLRKTLLAAFE</sequence>